<reference evidence="1 2" key="1">
    <citation type="submission" date="2022-10" db="EMBL/GenBank/DDBJ databases">
        <title>Pararhodobacter sp. nov., isolated from marine algae.</title>
        <authorList>
            <person name="Choi B.J."/>
            <person name="Kim J.M."/>
            <person name="Lee J.K."/>
            <person name="Choi D.G."/>
            <person name="Jeon C.O."/>
        </authorList>
    </citation>
    <scope>NUCLEOTIDE SEQUENCE [LARGE SCALE GENOMIC DNA]</scope>
    <source>
        <strain evidence="1 2">ZQ420</strain>
    </source>
</reference>
<sequence length="98" mass="10745">MNRAPFRPAPPQQASVDPSWRAARLAEARSVIAAAAHHSDHLVRIACEVVIRHGASATERKDARALCLVVDARRPLRHAQLDAQRRDLCPVDGKGDRA</sequence>
<dbReference type="EMBL" id="JAPDFL010000001">
    <property type="protein sequence ID" value="MCW1932310.1"/>
    <property type="molecule type" value="Genomic_DNA"/>
</dbReference>
<dbReference type="Proteomes" id="UP001208938">
    <property type="component" value="Unassembled WGS sequence"/>
</dbReference>
<accession>A0ABT3GXX2</accession>
<organism evidence="1 2">
    <name type="scientific">Pararhodobacter zhoushanensis</name>
    <dbReference type="NCBI Taxonomy" id="2479545"/>
    <lineage>
        <taxon>Bacteria</taxon>
        <taxon>Pseudomonadati</taxon>
        <taxon>Pseudomonadota</taxon>
        <taxon>Alphaproteobacteria</taxon>
        <taxon>Rhodobacterales</taxon>
        <taxon>Paracoccaceae</taxon>
        <taxon>Pararhodobacter</taxon>
    </lineage>
</organism>
<evidence type="ECO:0000313" key="2">
    <source>
        <dbReference type="Proteomes" id="UP001208938"/>
    </source>
</evidence>
<evidence type="ECO:0000313" key="1">
    <source>
        <dbReference type="EMBL" id="MCW1932310.1"/>
    </source>
</evidence>
<comment type="caution">
    <text evidence="1">The sequence shown here is derived from an EMBL/GenBank/DDBJ whole genome shotgun (WGS) entry which is preliminary data.</text>
</comment>
<keyword evidence="2" id="KW-1185">Reference proteome</keyword>
<proteinExistence type="predicted"/>
<gene>
    <name evidence="1" type="ORF">OKW52_08580</name>
</gene>
<name>A0ABT3GXX2_9RHOB</name>
<protein>
    <submittedName>
        <fullName evidence="1">Uncharacterized protein</fullName>
    </submittedName>
</protein>